<keyword evidence="4" id="KW-1185">Reference proteome</keyword>
<gene>
    <name evidence="3" type="ORF">SPHA_64015</name>
</gene>
<dbReference type="InterPro" id="IPR008979">
    <property type="entry name" value="Galactose-bd-like_sf"/>
</dbReference>
<dbReference type="Gene3D" id="2.60.120.260">
    <property type="entry name" value="Galactose-binding domain-like"/>
    <property type="match status" value="1"/>
</dbReference>
<comment type="caution">
    <text evidence="3">The sequence shown here is derived from an EMBL/GenBank/DDBJ whole genome shotgun (WGS) entry which is preliminary data.</text>
</comment>
<evidence type="ECO:0000259" key="2">
    <source>
        <dbReference type="Pfam" id="PF01834"/>
    </source>
</evidence>
<feature type="compositionally biased region" description="Basic and acidic residues" evidence="1">
    <location>
        <begin position="438"/>
        <end position="450"/>
    </location>
</feature>
<dbReference type="GO" id="GO:0000012">
    <property type="term" value="P:single strand break repair"/>
    <property type="evidence" value="ECO:0007669"/>
    <property type="project" value="InterPro"/>
</dbReference>
<dbReference type="SUPFAM" id="SSF49785">
    <property type="entry name" value="Galactose-binding domain-like"/>
    <property type="match status" value="1"/>
</dbReference>
<protein>
    <recommendedName>
        <fullName evidence="2">DNA-repair protein Xrcc1 N-terminal domain-containing protein</fullName>
    </recommendedName>
</protein>
<dbReference type="Proteomes" id="UP000597762">
    <property type="component" value="Unassembled WGS sequence"/>
</dbReference>
<reference evidence="3" key="1">
    <citation type="submission" date="2021-01" db="EMBL/GenBank/DDBJ databases">
        <authorList>
            <person name="Li R."/>
            <person name="Bekaert M."/>
        </authorList>
    </citation>
    <scope>NUCLEOTIDE SEQUENCE</scope>
    <source>
        <strain evidence="3">Farmed</strain>
    </source>
</reference>
<proteinExistence type="predicted"/>
<dbReference type="FunFam" id="2.60.120.260:FF:000025">
    <property type="entry name" value="DNA repair protein XRCC1 isoform X1"/>
    <property type="match status" value="1"/>
</dbReference>
<feature type="compositionally biased region" description="Basic and acidic residues" evidence="1">
    <location>
        <begin position="275"/>
        <end position="285"/>
    </location>
</feature>
<accession>A0A812E0D4</accession>
<dbReference type="Pfam" id="PF01834">
    <property type="entry name" value="XRCC1_N"/>
    <property type="match status" value="1"/>
</dbReference>
<organism evidence="3 4">
    <name type="scientific">Acanthosepion pharaonis</name>
    <name type="common">Pharaoh cuttlefish</name>
    <name type="synonym">Sepia pharaonis</name>
    <dbReference type="NCBI Taxonomy" id="158019"/>
    <lineage>
        <taxon>Eukaryota</taxon>
        <taxon>Metazoa</taxon>
        <taxon>Spiralia</taxon>
        <taxon>Lophotrochozoa</taxon>
        <taxon>Mollusca</taxon>
        <taxon>Cephalopoda</taxon>
        <taxon>Coleoidea</taxon>
        <taxon>Decapodiformes</taxon>
        <taxon>Sepiida</taxon>
        <taxon>Sepiina</taxon>
        <taxon>Sepiidae</taxon>
        <taxon>Acanthosepion</taxon>
    </lineage>
</organism>
<feature type="region of interest" description="Disordered" evidence="1">
    <location>
        <begin position="425"/>
        <end position="473"/>
    </location>
</feature>
<dbReference type="OrthoDB" id="25840at2759"/>
<dbReference type="GO" id="GO:0005634">
    <property type="term" value="C:nucleus"/>
    <property type="evidence" value="ECO:0007669"/>
    <property type="project" value="InterPro"/>
</dbReference>
<dbReference type="GO" id="GO:0006284">
    <property type="term" value="P:base-excision repair"/>
    <property type="evidence" value="ECO:0007669"/>
    <property type="project" value="TreeGrafter"/>
</dbReference>
<dbReference type="AlphaFoldDB" id="A0A812E0D4"/>
<evidence type="ECO:0000256" key="1">
    <source>
        <dbReference type="SAM" id="MobiDB-lite"/>
    </source>
</evidence>
<dbReference type="EMBL" id="CAHIKZ030004605">
    <property type="protein sequence ID" value="CAE1312822.1"/>
    <property type="molecule type" value="Genomic_DNA"/>
</dbReference>
<evidence type="ECO:0000313" key="3">
    <source>
        <dbReference type="EMBL" id="CAE1312822.1"/>
    </source>
</evidence>
<dbReference type="InterPro" id="IPR002706">
    <property type="entry name" value="Xrcc1_N"/>
</dbReference>
<feature type="domain" description="DNA-repair protein Xrcc1 N-terminal" evidence="2">
    <location>
        <begin position="4"/>
        <end position="150"/>
    </location>
</feature>
<dbReference type="PANTHER" id="PTHR11370">
    <property type="entry name" value="DNA-REPAIR PROTEIN XRCC1"/>
    <property type="match status" value="1"/>
</dbReference>
<evidence type="ECO:0000313" key="4">
    <source>
        <dbReference type="Proteomes" id="UP000597762"/>
    </source>
</evidence>
<dbReference type="PANTHER" id="PTHR11370:SF4">
    <property type="entry name" value="DNA-REPAIR PROTEIN XRCC1 N-TERMINAL DOMAIN-CONTAINING PROTEIN"/>
    <property type="match status" value="1"/>
</dbReference>
<name>A0A812E0D4_ACAPH</name>
<sequence>MARPVALKYVVSFSSQDDVHSVQNLLKDGCFKKWLSDSKDRSGTMEAVFQLEKACIMSYLDIGTHWCSNISVQVGKSGWPQSQEFEPLLHNTCLMTQADVRLGRNTTNTKMFNTSHFCSNAVTKMWDRIRVVCQQNFRKNVQFGLTFLRIKASKIEDSPVNAEKTDQLSKSIHVNEENPQSVNEKIQNYFFKGKQLKSPVSDMHLETQLLKIASTSDNGTVRVEGLSRTANILKAAQENAGKYAPSKYCKQSQTPSGKKSFFAELIAHNQSSFPKGEDEKTDKNLSSKHKNVQNPALKGNRVKSPVAGHCLNNTAQPEGLSRSAQMLMVAQENAGKYATNKRYKPSSNSSWKPLFFSEMKAQKESLSIQEEMDEFISKLDIKTDELDSITIADLRHRFEKKKKRKLTKEERKLYVDKVSAHINKIFSQSSQNQEEVSEERQQTKRMRVEPPRPALSGRHWQQPKEKRKSKVNNDDSLVEFNEEVITIDDQNKNKFKKSTRELTSVSLVTNPSRSIQNDIQFDLELVETENATCPLCVNLDVGLQTRKK</sequence>
<dbReference type="GO" id="GO:0003684">
    <property type="term" value="F:damaged DNA binding"/>
    <property type="evidence" value="ECO:0007669"/>
    <property type="project" value="InterPro"/>
</dbReference>
<feature type="region of interest" description="Disordered" evidence="1">
    <location>
        <begin position="272"/>
        <end position="308"/>
    </location>
</feature>